<dbReference type="InterPro" id="IPR042106">
    <property type="entry name" value="Nuo/plastoQ_OxRdtase_6_NuoJ"/>
</dbReference>
<dbReference type="Pfam" id="PF20501">
    <property type="entry name" value="MbhE"/>
    <property type="match status" value="1"/>
</dbReference>
<evidence type="ECO:0000256" key="9">
    <source>
        <dbReference type="RuleBase" id="RU000320"/>
    </source>
</evidence>
<feature type="transmembrane region" description="Helical" evidence="10">
    <location>
        <begin position="635"/>
        <end position="657"/>
    </location>
</feature>
<dbReference type="PRINTS" id="PR01434">
    <property type="entry name" value="NADHDHGNASE5"/>
</dbReference>
<feature type="transmembrane region" description="Helical" evidence="10">
    <location>
        <begin position="439"/>
        <end position="461"/>
    </location>
</feature>
<evidence type="ECO:0000256" key="5">
    <source>
        <dbReference type="ARBA" id="ARBA00022692"/>
    </source>
</evidence>
<name>K9ZYK2_DEIPD</name>
<protein>
    <submittedName>
        <fullName evidence="15">NADH:ubiquinone oxidoreductase subunit 5 (Chain L)/multisubunit Na+/H+ antiporter, MnhA subunit</fullName>
    </submittedName>
</protein>
<feature type="transmembrane region" description="Helical" evidence="10">
    <location>
        <begin position="729"/>
        <end position="748"/>
    </location>
</feature>
<sequence>MTALAVLFPFLGAVLATLVGPRLGRGVGWIAVLSLLPALSLVLRAPQAAGGTVWREAWPWVPQIGLEVAFRLDGYSLLFALLIAVIGVLTSLYAIAYLYQENFSRFFSYLMLFAGAMLGLVLAENLVLLFGFWELTSITSFLLIGFWHHRGASRDGAVKALLVTGGGGLALLAAVAMIASAGGSANLSEIDLGALRASPLFTPALLLVLLAAFTKSAQLPFHLWLPTAMEAPTPVSAFLHSATMVKAGVFLIAKLGFLFMVPLWTTLTVTVGLATLFWSAYLALRQTDLKALLAYSTVSQLGLLVALYGLNDPAARFAATAHLINHAAFKAALFYVVGIIDHGAHTRELHQLGGLRRVMPVTFAVAVLGALSMAGLPPFGGFVSKELFFENMYHVGWLPALIAVVGSAFTLAYSLKLLTVFFGPLRAPKVAELHEAKPALWGPMIPLAALTVVFGLAPFTAEAVTRLAAPALGFTDVSDHLVLWHGIGPALVMSLLTWGLGALIFWQRGPIDVVQERIEQLGNVNMLYYASLRGLDRLAIRFTGASQGLTLPDQLRLTLTFIVGLVGYGLWRAGMVWPAQLSEVPMVFVPVALLLIAGAFGALFARDGISAIIFTGLTGFGTAAAFLAMRAPDLALTQLLIEAVTVILFLLVLRLLPPMRRFPRGQGKPVWDTLISAGVGTAVFAFVLASQRPLAERISPYFIENAYKEAGGKNVVNVILVDFRGFDTLGEIAVLAIVAVGVFALVRLKGRA</sequence>
<feature type="transmembrane region" description="Helical" evidence="10">
    <location>
        <begin position="611"/>
        <end position="629"/>
    </location>
</feature>
<dbReference type="GO" id="GO:0005886">
    <property type="term" value="C:plasma membrane"/>
    <property type="evidence" value="ECO:0007669"/>
    <property type="project" value="UniProtKB-SubCell"/>
</dbReference>
<gene>
    <name evidence="15" type="ordered locus">Deipe_1088</name>
</gene>
<evidence type="ECO:0000256" key="2">
    <source>
        <dbReference type="ARBA" id="ARBA00022448"/>
    </source>
</evidence>
<dbReference type="InterPro" id="IPR025383">
    <property type="entry name" value="MrpA_C/MbhD"/>
</dbReference>
<dbReference type="Proteomes" id="UP000010467">
    <property type="component" value="Chromosome"/>
</dbReference>
<evidence type="ECO:0000256" key="8">
    <source>
        <dbReference type="ARBA" id="ARBA00023136"/>
    </source>
</evidence>
<keyword evidence="6 10" id="KW-1133">Transmembrane helix</keyword>
<dbReference type="RefSeq" id="WP_015234961.1">
    <property type="nucleotide sequence ID" value="NC_019793.1"/>
</dbReference>
<feature type="transmembrane region" description="Helical" evidence="10">
    <location>
        <begin position="129"/>
        <end position="148"/>
    </location>
</feature>
<dbReference type="Pfam" id="PF00662">
    <property type="entry name" value="Proton_antipo_N"/>
    <property type="match status" value="1"/>
</dbReference>
<feature type="transmembrane region" description="Helical" evidence="10">
    <location>
        <begin position="26"/>
        <end position="45"/>
    </location>
</feature>
<feature type="transmembrane region" description="Helical" evidence="10">
    <location>
        <begin position="237"/>
        <end position="257"/>
    </location>
</feature>
<dbReference type="PANTHER" id="PTHR43373:SF1">
    <property type="entry name" value="NA(+)_H(+) ANTIPORTER SUBUNIT A"/>
    <property type="match status" value="1"/>
</dbReference>
<dbReference type="GO" id="GO:0015297">
    <property type="term" value="F:antiporter activity"/>
    <property type="evidence" value="ECO:0007669"/>
    <property type="project" value="UniProtKB-KW"/>
</dbReference>
<feature type="transmembrane region" description="Helical" evidence="10">
    <location>
        <begin position="555"/>
        <end position="574"/>
    </location>
</feature>
<keyword evidence="4" id="KW-1003">Cell membrane</keyword>
<dbReference type="PATRIC" id="fig|937777.3.peg.1093"/>
<feature type="domain" description="MrpA C-terminal/MbhE" evidence="14">
    <location>
        <begin position="675"/>
        <end position="747"/>
    </location>
</feature>
<evidence type="ECO:0000256" key="7">
    <source>
        <dbReference type="ARBA" id="ARBA00023065"/>
    </source>
</evidence>
<feature type="transmembrane region" description="Helical" evidence="10">
    <location>
        <begin position="586"/>
        <end position="604"/>
    </location>
</feature>
<dbReference type="Pfam" id="PF13244">
    <property type="entry name" value="MbhD"/>
    <property type="match status" value="1"/>
</dbReference>
<evidence type="ECO:0000256" key="6">
    <source>
        <dbReference type="ARBA" id="ARBA00022989"/>
    </source>
</evidence>
<feature type="transmembrane region" description="Helical" evidence="10">
    <location>
        <begin position="200"/>
        <end position="225"/>
    </location>
</feature>
<dbReference type="eggNOG" id="COG2111">
    <property type="taxonomic scope" value="Bacteria"/>
</dbReference>
<dbReference type="AlphaFoldDB" id="K9ZYK2"/>
<evidence type="ECO:0000256" key="4">
    <source>
        <dbReference type="ARBA" id="ARBA00022475"/>
    </source>
</evidence>
<accession>K9ZYK2</accession>
<dbReference type="GO" id="GO:0006811">
    <property type="term" value="P:monoatomic ion transport"/>
    <property type="evidence" value="ECO:0007669"/>
    <property type="project" value="UniProtKB-KW"/>
</dbReference>
<dbReference type="InterPro" id="IPR001516">
    <property type="entry name" value="Proton_antipo_N"/>
</dbReference>
<dbReference type="InterPro" id="IPR050616">
    <property type="entry name" value="CPA3_Na-H_Antiporter_A"/>
</dbReference>
<evidence type="ECO:0000259" key="11">
    <source>
        <dbReference type="Pfam" id="PF00361"/>
    </source>
</evidence>
<dbReference type="HOGENOM" id="CLU_007100_2_0_0"/>
<keyword evidence="15" id="KW-0830">Ubiquinone</keyword>
<keyword evidence="2" id="KW-0813">Transport</keyword>
<feature type="transmembrane region" description="Helical" evidence="10">
    <location>
        <begin position="396"/>
        <end position="418"/>
    </location>
</feature>
<feature type="domain" description="NADH:quinone oxidoreductase/Mrp antiporter transmembrane" evidence="11">
    <location>
        <begin position="123"/>
        <end position="410"/>
    </location>
</feature>
<keyword evidence="16" id="KW-1185">Reference proteome</keyword>
<evidence type="ECO:0000256" key="10">
    <source>
        <dbReference type="SAM" id="Phobius"/>
    </source>
</evidence>
<feature type="domain" description="NADH-Ubiquinone oxidoreductase (complex I) chain 5 N-terminal" evidence="12">
    <location>
        <begin position="63"/>
        <end position="107"/>
    </location>
</feature>
<feature type="domain" description="MrpA C-terminal/MbhD" evidence="13">
    <location>
        <begin position="593"/>
        <end position="657"/>
    </location>
</feature>
<dbReference type="eggNOG" id="COG1009">
    <property type="taxonomic scope" value="Bacteria"/>
</dbReference>
<evidence type="ECO:0000256" key="1">
    <source>
        <dbReference type="ARBA" id="ARBA00004651"/>
    </source>
</evidence>
<feature type="transmembrane region" description="Helical" evidence="10">
    <location>
        <begin position="263"/>
        <end position="284"/>
    </location>
</feature>
<evidence type="ECO:0000256" key="3">
    <source>
        <dbReference type="ARBA" id="ARBA00022449"/>
    </source>
</evidence>
<keyword evidence="3" id="KW-0050">Antiport</keyword>
<feature type="transmembrane region" description="Helical" evidence="10">
    <location>
        <begin position="160"/>
        <end position="180"/>
    </location>
</feature>
<reference evidence="16" key="1">
    <citation type="submission" date="2012-03" db="EMBL/GenBank/DDBJ databases">
        <title>Complete sequence of chromosome of Deinococcus peraridilitoris DSM 19664.</title>
        <authorList>
            <person name="Lucas S."/>
            <person name="Copeland A."/>
            <person name="Lapidus A."/>
            <person name="Glavina del Rio T."/>
            <person name="Dalin E."/>
            <person name="Tice H."/>
            <person name="Bruce D."/>
            <person name="Goodwin L."/>
            <person name="Pitluck S."/>
            <person name="Peters L."/>
            <person name="Mikhailova N."/>
            <person name="Lu M."/>
            <person name="Kyrpides N."/>
            <person name="Mavromatis K."/>
            <person name="Ivanova N."/>
            <person name="Brettin T."/>
            <person name="Detter J.C."/>
            <person name="Han C."/>
            <person name="Larimer F."/>
            <person name="Land M."/>
            <person name="Hauser L."/>
            <person name="Markowitz V."/>
            <person name="Cheng J.-F."/>
            <person name="Hugenholtz P."/>
            <person name="Woyke T."/>
            <person name="Wu D."/>
            <person name="Pukall R."/>
            <person name="Steenblock K."/>
            <person name="Brambilla E."/>
            <person name="Klenk H.-P."/>
            <person name="Eisen J.A."/>
        </authorList>
    </citation>
    <scope>NUCLEOTIDE SEQUENCE [LARGE SCALE GENOMIC DNA]</scope>
    <source>
        <strain evidence="16">DSM 19664 / LMG 22246 / CIP 109416 / KR-200</strain>
    </source>
</reference>
<feature type="transmembrane region" description="Helical" evidence="10">
    <location>
        <begin position="358"/>
        <end position="376"/>
    </location>
</feature>
<dbReference type="EMBL" id="CP003382">
    <property type="protein sequence ID" value="AFZ66651.1"/>
    <property type="molecule type" value="Genomic_DNA"/>
</dbReference>
<evidence type="ECO:0000259" key="13">
    <source>
        <dbReference type="Pfam" id="PF13244"/>
    </source>
</evidence>
<dbReference type="KEGG" id="dpd:Deipe_1088"/>
<keyword evidence="7" id="KW-0406">Ion transport</keyword>
<keyword evidence="8 10" id="KW-0472">Membrane</keyword>
<feature type="transmembrane region" description="Helical" evidence="10">
    <location>
        <begin position="317"/>
        <end position="337"/>
    </location>
</feature>
<dbReference type="OrthoDB" id="9807568at2"/>
<dbReference type="InterPro" id="IPR046806">
    <property type="entry name" value="MrpA_C/MbhE"/>
</dbReference>
<dbReference type="STRING" id="937777.Deipe_1088"/>
<organism evidence="15 16">
    <name type="scientific">Deinococcus peraridilitoris (strain DSM 19664 / LMG 22246 / CIP 109416 / KR-200)</name>
    <dbReference type="NCBI Taxonomy" id="937777"/>
    <lineage>
        <taxon>Bacteria</taxon>
        <taxon>Thermotogati</taxon>
        <taxon>Deinococcota</taxon>
        <taxon>Deinococci</taxon>
        <taxon>Deinococcales</taxon>
        <taxon>Deinococcaceae</taxon>
        <taxon>Deinococcus</taxon>
    </lineage>
</organism>
<feature type="transmembrane region" description="Helical" evidence="10">
    <location>
        <begin position="669"/>
        <end position="689"/>
    </location>
</feature>
<evidence type="ECO:0000313" key="15">
    <source>
        <dbReference type="EMBL" id="AFZ66651.1"/>
    </source>
</evidence>
<evidence type="ECO:0000259" key="14">
    <source>
        <dbReference type="Pfam" id="PF20501"/>
    </source>
</evidence>
<dbReference type="InterPro" id="IPR001750">
    <property type="entry name" value="ND/Mrp_TM"/>
</dbReference>
<dbReference type="Pfam" id="PF00361">
    <property type="entry name" value="Proton_antipo_M"/>
    <property type="match status" value="1"/>
</dbReference>
<evidence type="ECO:0000313" key="16">
    <source>
        <dbReference type="Proteomes" id="UP000010467"/>
    </source>
</evidence>
<dbReference type="PANTHER" id="PTHR43373">
    <property type="entry name" value="NA(+)/H(+) ANTIPORTER SUBUNIT"/>
    <property type="match status" value="1"/>
</dbReference>
<feature type="transmembrane region" description="Helical" evidence="10">
    <location>
        <begin position="291"/>
        <end position="311"/>
    </location>
</feature>
<evidence type="ECO:0000259" key="12">
    <source>
        <dbReference type="Pfam" id="PF00662"/>
    </source>
</evidence>
<comment type="subcellular location">
    <subcellularLocation>
        <location evidence="1">Cell membrane</location>
        <topology evidence="1">Multi-pass membrane protein</topology>
    </subcellularLocation>
    <subcellularLocation>
        <location evidence="9">Membrane</location>
        <topology evidence="9">Multi-pass membrane protein</topology>
    </subcellularLocation>
</comment>
<feature type="transmembrane region" description="Helical" evidence="10">
    <location>
        <begin position="106"/>
        <end position="123"/>
    </location>
</feature>
<feature type="transmembrane region" description="Helical" evidence="10">
    <location>
        <begin position="481"/>
        <end position="506"/>
    </location>
</feature>
<keyword evidence="5 9" id="KW-0812">Transmembrane</keyword>
<dbReference type="Gene3D" id="1.20.120.1200">
    <property type="entry name" value="NADH-ubiquinone/plastoquinone oxidoreductase chain 6, subunit NuoJ"/>
    <property type="match status" value="1"/>
</dbReference>
<proteinExistence type="predicted"/>
<feature type="transmembrane region" description="Helical" evidence="10">
    <location>
        <begin position="78"/>
        <end position="99"/>
    </location>
</feature>